<proteinExistence type="predicted"/>
<dbReference type="Proteomes" id="UP000830671">
    <property type="component" value="Chromosome 9"/>
</dbReference>
<dbReference type="RefSeq" id="XP_049153041.1">
    <property type="nucleotide sequence ID" value="XM_049295894.1"/>
</dbReference>
<feature type="transmembrane region" description="Helical" evidence="1">
    <location>
        <begin position="72"/>
        <end position="90"/>
    </location>
</feature>
<dbReference type="GeneID" id="73350904"/>
<reference evidence="2" key="1">
    <citation type="journal article" date="2021" name="Mol. Plant Microbe Interact.">
        <title>Complete Genome Sequence of the Plant-Pathogenic Fungus Colletotrichum lupini.</title>
        <authorList>
            <person name="Baroncelli R."/>
            <person name="Pensec F."/>
            <person name="Da Lio D."/>
            <person name="Boufleur T."/>
            <person name="Vicente I."/>
            <person name="Sarrocco S."/>
            <person name="Picot A."/>
            <person name="Baraldi E."/>
            <person name="Sukno S."/>
            <person name="Thon M."/>
            <person name="Le Floch G."/>
        </authorList>
    </citation>
    <scope>NUCLEOTIDE SEQUENCE</scope>
    <source>
        <strain evidence="2">IMI 504893</strain>
    </source>
</reference>
<gene>
    <name evidence="2" type="ORF">CLUP02_16977</name>
</gene>
<accession>A0A9Q8TAT8</accession>
<evidence type="ECO:0000256" key="1">
    <source>
        <dbReference type="SAM" id="Phobius"/>
    </source>
</evidence>
<evidence type="ECO:0000313" key="2">
    <source>
        <dbReference type="EMBL" id="UQC91442.1"/>
    </source>
</evidence>
<dbReference type="Gene3D" id="3.90.180.10">
    <property type="entry name" value="Medium-chain alcohol dehydrogenases, catalytic domain"/>
    <property type="match status" value="1"/>
</dbReference>
<protein>
    <submittedName>
        <fullName evidence="2">Alcohol dehydrogenase GroES-like domain-containing protein</fullName>
    </submittedName>
</protein>
<dbReference type="Gene3D" id="3.40.50.720">
    <property type="entry name" value="NAD(P)-binding Rossmann-like Domain"/>
    <property type="match status" value="1"/>
</dbReference>
<dbReference type="AlphaFoldDB" id="A0A9Q8TAT8"/>
<keyword evidence="1" id="KW-0472">Membrane</keyword>
<dbReference type="InterPro" id="IPR036291">
    <property type="entry name" value="NAD(P)-bd_dom_sf"/>
</dbReference>
<feature type="transmembrane region" description="Helical" evidence="1">
    <location>
        <begin position="42"/>
        <end position="60"/>
    </location>
</feature>
<evidence type="ECO:0000313" key="3">
    <source>
        <dbReference type="Proteomes" id="UP000830671"/>
    </source>
</evidence>
<dbReference type="SUPFAM" id="SSF51735">
    <property type="entry name" value="NAD(P)-binding Rossmann-fold domains"/>
    <property type="match status" value="1"/>
</dbReference>
<sequence>VAKYVRVPFTKTNLIPIPLTYNTTNLTIEHDYLTVFELGNSVAVFGAGPVRLLFTYLAILRRVSKVYVVKYIKQYLTLTAFISAIPINFINKDLIT</sequence>
<keyword evidence="3" id="KW-1185">Reference proteome</keyword>
<dbReference type="EMBL" id="CP019481">
    <property type="protein sequence ID" value="UQC91442.1"/>
    <property type="molecule type" value="Genomic_DNA"/>
</dbReference>
<feature type="non-terminal residue" evidence="2">
    <location>
        <position position="1"/>
    </location>
</feature>
<keyword evidence="1" id="KW-1133">Transmembrane helix</keyword>
<name>A0A9Q8TAT8_9PEZI</name>
<keyword evidence="1" id="KW-0812">Transmembrane</keyword>
<dbReference type="KEGG" id="clup:CLUP02_16977"/>
<organism evidence="2 3">
    <name type="scientific">Colletotrichum lupini</name>
    <dbReference type="NCBI Taxonomy" id="145971"/>
    <lineage>
        <taxon>Eukaryota</taxon>
        <taxon>Fungi</taxon>
        <taxon>Dikarya</taxon>
        <taxon>Ascomycota</taxon>
        <taxon>Pezizomycotina</taxon>
        <taxon>Sordariomycetes</taxon>
        <taxon>Hypocreomycetidae</taxon>
        <taxon>Glomerellales</taxon>
        <taxon>Glomerellaceae</taxon>
        <taxon>Colletotrichum</taxon>
        <taxon>Colletotrichum acutatum species complex</taxon>
    </lineage>
</organism>